<evidence type="ECO:0000313" key="4">
    <source>
        <dbReference type="Proteomes" id="UP000604046"/>
    </source>
</evidence>
<keyword evidence="4" id="KW-1185">Reference proteome</keyword>
<accession>A0A812UH66</accession>
<evidence type="ECO:0000256" key="1">
    <source>
        <dbReference type="SAM" id="MobiDB-lite"/>
    </source>
</evidence>
<gene>
    <name evidence="3" type="ORF">SNAT2548_LOCUS32484</name>
</gene>
<dbReference type="AlphaFoldDB" id="A0A812UH66"/>
<name>A0A812UH66_9DINO</name>
<dbReference type="Proteomes" id="UP000604046">
    <property type="component" value="Unassembled WGS sequence"/>
</dbReference>
<feature type="transmembrane region" description="Helical" evidence="2">
    <location>
        <begin position="432"/>
        <end position="448"/>
    </location>
</feature>
<feature type="transmembrane region" description="Helical" evidence="2">
    <location>
        <begin position="332"/>
        <end position="351"/>
    </location>
</feature>
<keyword evidence="2" id="KW-1133">Transmembrane helix</keyword>
<feature type="transmembrane region" description="Helical" evidence="2">
    <location>
        <begin position="155"/>
        <end position="184"/>
    </location>
</feature>
<feature type="transmembrane region" description="Helical" evidence="2">
    <location>
        <begin position="208"/>
        <end position="226"/>
    </location>
</feature>
<proteinExistence type="predicted"/>
<evidence type="ECO:0000256" key="2">
    <source>
        <dbReference type="SAM" id="Phobius"/>
    </source>
</evidence>
<evidence type="ECO:0000313" key="3">
    <source>
        <dbReference type="EMBL" id="CAE7570591.1"/>
    </source>
</evidence>
<reference evidence="3" key="1">
    <citation type="submission" date="2021-02" db="EMBL/GenBank/DDBJ databases">
        <authorList>
            <person name="Dougan E. K."/>
            <person name="Rhodes N."/>
            <person name="Thang M."/>
            <person name="Chan C."/>
        </authorList>
    </citation>
    <scope>NUCLEOTIDE SEQUENCE</scope>
</reference>
<comment type="caution">
    <text evidence="3">The sequence shown here is derived from an EMBL/GenBank/DDBJ whole genome shotgun (WGS) entry which is preliminary data.</text>
</comment>
<feature type="transmembrane region" description="Helical" evidence="2">
    <location>
        <begin position="460"/>
        <end position="480"/>
    </location>
</feature>
<protein>
    <submittedName>
        <fullName evidence="3">Uncharacterized protein</fullName>
    </submittedName>
</protein>
<dbReference type="InterPro" id="IPR035897">
    <property type="entry name" value="Toll_tir_struct_dom_sf"/>
</dbReference>
<feature type="compositionally biased region" description="Acidic residues" evidence="1">
    <location>
        <begin position="1"/>
        <end position="10"/>
    </location>
</feature>
<keyword evidence="2" id="KW-0812">Transmembrane</keyword>
<sequence length="573" mass="63525">MASQDVDDVDLAFPKESGDLIQANGEASAPERSEEQLATSRTVGVVEIRNPELLRTIPVPEEIGDPVCAIEKASAAERSEEQLATARIVGVVSGMELRNPELLRAVPAWVVLRQLGQVLRDTSSDPAKLYSLSEQVPFIKEFWSHSWHGNRFMKIWLLLILKNGCPAVFVGGLVSFLAAFLSYLDILPGWYKVPRIQGPGYSGEFRHSPWGLVSGLVAAFVTLLLWRSGDPVFLDRVCIHQGNEVLKAQAILQLGALLKGSRTLVVVWDPTYLSRLWCVFELAAFFHSHKADGRSKLVIKHVALAPFVCFMVMQTSILMIMEISLPTSDLFILLRAVYVCGVTVLFSHFLLKFWHDVAVAEQQFRRFSWHAVTCACCAANHRAANGTRIPCDRAILEKCVVQWFGSVEALEACVRNEICDAFVAQVSGGFPFGYFWLLVGNFGVWYGHADFFAARMHGGAHGYAASLLVTTVAWWLWVVPTNHLIFSRVARWMQRKQQEKLSAPVLCAVKCTGYFANILNSGIAFLYQSWCYAVLLDPVLGGIAFAGTALLCAALSYRRLAARDEFSTTNVGS</sequence>
<dbReference type="EMBL" id="CAJNDS010002712">
    <property type="protein sequence ID" value="CAE7570591.1"/>
    <property type="molecule type" value="Genomic_DNA"/>
</dbReference>
<feature type="transmembrane region" description="Helical" evidence="2">
    <location>
        <begin position="297"/>
        <end position="320"/>
    </location>
</feature>
<feature type="transmembrane region" description="Helical" evidence="2">
    <location>
        <begin position="539"/>
        <end position="557"/>
    </location>
</feature>
<keyword evidence="2" id="KW-0472">Membrane</keyword>
<feature type="transmembrane region" description="Helical" evidence="2">
    <location>
        <begin position="501"/>
        <end position="527"/>
    </location>
</feature>
<dbReference type="SUPFAM" id="SSF52200">
    <property type="entry name" value="Toll/Interleukin receptor TIR domain"/>
    <property type="match status" value="1"/>
</dbReference>
<organism evidence="3 4">
    <name type="scientific">Symbiodinium natans</name>
    <dbReference type="NCBI Taxonomy" id="878477"/>
    <lineage>
        <taxon>Eukaryota</taxon>
        <taxon>Sar</taxon>
        <taxon>Alveolata</taxon>
        <taxon>Dinophyceae</taxon>
        <taxon>Suessiales</taxon>
        <taxon>Symbiodiniaceae</taxon>
        <taxon>Symbiodinium</taxon>
    </lineage>
</organism>
<feature type="region of interest" description="Disordered" evidence="1">
    <location>
        <begin position="1"/>
        <end position="37"/>
    </location>
</feature>